<evidence type="ECO:0000259" key="2">
    <source>
        <dbReference type="PROSITE" id="PS50053"/>
    </source>
</evidence>
<keyword evidence="4" id="KW-1185">Reference proteome</keyword>
<feature type="non-terminal residue" evidence="3">
    <location>
        <position position="2364"/>
    </location>
</feature>
<dbReference type="Gene3D" id="3.10.20.90">
    <property type="entry name" value="Phosphatidylinositol 3-kinase Catalytic Subunit, Chain A, domain 1"/>
    <property type="match status" value="1"/>
</dbReference>
<accession>A0AAU9WQ60</accession>
<feature type="region of interest" description="Disordered" evidence="1">
    <location>
        <begin position="355"/>
        <end position="410"/>
    </location>
</feature>
<dbReference type="SUPFAM" id="SSF47769">
    <property type="entry name" value="SAM/Pointed domain"/>
    <property type="match status" value="2"/>
</dbReference>
<feature type="domain" description="Ubiquitin-like" evidence="2">
    <location>
        <begin position="263"/>
        <end position="317"/>
    </location>
</feature>
<dbReference type="PROSITE" id="PS50053">
    <property type="entry name" value="UBIQUITIN_2"/>
    <property type="match status" value="1"/>
</dbReference>
<dbReference type="GO" id="GO:0005737">
    <property type="term" value="C:cytoplasm"/>
    <property type="evidence" value="ECO:0007669"/>
    <property type="project" value="TreeGrafter"/>
</dbReference>
<dbReference type="SMART" id="SM00454">
    <property type="entry name" value="SAM"/>
    <property type="match status" value="2"/>
</dbReference>
<dbReference type="InterPro" id="IPR029071">
    <property type="entry name" value="Ubiquitin-like_domsf"/>
</dbReference>
<feature type="compositionally biased region" description="Polar residues" evidence="1">
    <location>
        <begin position="104"/>
        <end position="123"/>
    </location>
</feature>
<comment type="caution">
    <text evidence="3">The sequence shown here is derived from an EMBL/GenBank/DDBJ whole genome shotgun (WGS) entry which is preliminary data.</text>
</comment>
<feature type="region of interest" description="Disordered" evidence="1">
    <location>
        <begin position="563"/>
        <end position="604"/>
    </location>
</feature>
<feature type="compositionally biased region" description="Basic residues" evidence="1">
    <location>
        <begin position="160"/>
        <end position="174"/>
    </location>
</feature>
<evidence type="ECO:0000313" key="3">
    <source>
        <dbReference type="EMBL" id="CAH3121814.1"/>
    </source>
</evidence>
<dbReference type="PANTHER" id="PTHR16155:SF19">
    <property type="entry name" value="DED DOMAIN-CONTAINING PROTEIN"/>
    <property type="match status" value="1"/>
</dbReference>
<dbReference type="Gene3D" id="1.10.150.50">
    <property type="entry name" value="Transcription Factor, Ets-1"/>
    <property type="match status" value="2"/>
</dbReference>
<dbReference type="Pfam" id="PF00240">
    <property type="entry name" value="ubiquitin"/>
    <property type="match status" value="1"/>
</dbReference>
<reference evidence="3 4" key="1">
    <citation type="submission" date="2022-05" db="EMBL/GenBank/DDBJ databases">
        <authorList>
            <consortium name="Genoscope - CEA"/>
            <person name="William W."/>
        </authorList>
    </citation>
    <scope>NUCLEOTIDE SEQUENCE [LARGE SCALE GENOMIC DNA]</scope>
</reference>
<feature type="compositionally biased region" description="Basic and acidic residues" evidence="1">
    <location>
        <begin position="564"/>
        <end position="590"/>
    </location>
</feature>
<evidence type="ECO:0000256" key="1">
    <source>
        <dbReference type="SAM" id="MobiDB-lite"/>
    </source>
</evidence>
<dbReference type="InterPro" id="IPR001660">
    <property type="entry name" value="SAM"/>
</dbReference>
<name>A0AAU9WQ60_9CNID</name>
<evidence type="ECO:0000313" key="4">
    <source>
        <dbReference type="Proteomes" id="UP001159428"/>
    </source>
</evidence>
<protein>
    <recommendedName>
        <fullName evidence="2">Ubiquitin-like domain-containing protein</fullName>
    </recommendedName>
</protein>
<dbReference type="Proteomes" id="UP001159428">
    <property type="component" value="Unassembled WGS sequence"/>
</dbReference>
<feature type="compositionally biased region" description="Basic and acidic residues" evidence="1">
    <location>
        <begin position="88"/>
        <end position="103"/>
    </location>
</feature>
<proteinExistence type="predicted"/>
<feature type="region of interest" description="Disordered" evidence="1">
    <location>
        <begin position="86"/>
        <end position="123"/>
    </location>
</feature>
<dbReference type="EMBL" id="CALNXJ010000018">
    <property type="protein sequence ID" value="CAH3121814.1"/>
    <property type="molecule type" value="Genomic_DNA"/>
</dbReference>
<dbReference type="InterPro" id="IPR000626">
    <property type="entry name" value="Ubiquitin-like_dom"/>
</dbReference>
<dbReference type="PANTHER" id="PTHR16155">
    <property type="entry name" value="DED DOMAIN-CONTAINING PROTEIN"/>
    <property type="match status" value="1"/>
</dbReference>
<feature type="region of interest" description="Disordered" evidence="1">
    <location>
        <begin position="159"/>
        <end position="179"/>
    </location>
</feature>
<dbReference type="InterPro" id="IPR013761">
    <property type="entry name" value="SAM/pointed_sf"/>
</dbReference>
<organism evidence="3 4">
    <name type="scientific">Pocillopora meandrina</name>
    <dbReference type="NCBI Taxonomy" id="46732"/>
    <lineage>
        <taxon>Eukaryota</taxon>
        <taxon>Metazoa</taxon>
        <taxon>Cnidaria</taxon>
        <taxon>Anthozoa</taxon>
        <taxon>Hexacorallia</taxon>
        <taxon>Scleractinia</taxon>
        <taxon>Astrocoeniina</taxon>
        <taxon>Pocilloporidae</taxon>
        <taxon>Pocillopora</taxon>
    </lineage>
</organism>
<gene>
    <name evidence="3" type="ORF">PMEA_00008829</name>
</gene>
<dbReference type="SUPFAM" id="SSF54236">
    <property type="entry name" value="Ubiquitin-like"/>
    <property type="match status" value="1"/>
</dbReference>
<sequence length="2364" mass="272982">MQIEKLKLFLHGLPPDCQGSTLKDFLEGIYDVPGVITKVSIPSKKTYAFVSVSHTEVVDFLLRTTLLYCDDNGQFYQIKARHYKRPQYKKEHQRDKLPDKESQGHSTDGANSQPAKYTTPQHVHQLTPDYSMLSFSKPKRRGRKQDDSIVWFCGIGSTSSKRKHKGKKKKKKQSSRQELLKSESFQFGSLYPESKSSKENMGLTEDIAVKQMEDSTAQVTSLKSIKQDEHVPAMVLNPSKCLGPKSSKSQVIVDHSYLGPMCLQLTNPSSVADVKREIMERTGLPVRNQHLYCNGKKLRDDLNLESLLDDDNDSVTLRLFEGFLKGGVRPMEKQDQAVGAVGGERDQSVLRTEVRQMEKQDQAESAVGGEGDQSVLGTEVRPMEKQDQAESAVGGEGDQSVLGTEGGQSMENWNPQKTAAWLCSIGPYEKYADICRKQGIGGRALLLLGSKYREQLCSVLNLKKGPEIVLMKHLTPHLEAFDQEKPQKAYTSSEEVKRWTCAELCSWLKEFGLSQECLEKAEEEEIDGQAFLIMTKSSELRDYLKLNKGPWIVLQHEVSFIDEENGKTDSPDKALHPMPTKDMDEPKKPLASENPATQNISDITPPLSKEEEKLALLNDALKLNVKSVSDPADTSVCRCEVRSIFVERGKGANPLEDLFCFIIITTEELKGRDLKKLWAKIVEKTKDWMKLLSQEQLKAFTWGEESEQIIYKPTSESSGEELCFRSKGDVRQISLDKLTDDEFQKRCFVILIDKQLESKQKKTCTYRFSFDRKYKKFYALKLKLDSKYHATFDVNKIDLKWSKHFAALKNVARDLIRDNQILSQRKSRPTLDKQRYQTPRHFNRDCGKTSYTKGFIFDCWETGPKDMIVPIHEYKILQTGPNSCKDDILKKFVFETLRFACGCLNERTNGTIHFGVADEKETQACGYYPREIVGTDVEEEPLYDEKLTEFIGKCFVGPSKSIVHRCIRPPVFIPVRGPLTEEGSGDRVVIEVDIEPAYSFCKGETFRACLKDLKRGKKDSEESVYVRHGSSTKAIVDKEEQLEYMRNQPKLDEARKNREQESLKQPVVNQESTQDLFNKLKRLLCGNKKVLDSSVYPILVLSKPDATTNQSFLDETFSFIQKINWLTVFDFDDNGSRSSGLCKVFKSSSYSPQVDIHEAEDYDEDDEAVENIYYKLSWIFGNGLSELKKEAVGFKKWHNSKRKRGLSKVIQSFGKRIPGARAVVLFLLLSKDYQAMTDIFEEFCTYFDGPNQLIYVAESPEIVTDWEANLSKTCLEEHELQERGIVGMSWTEFQECMEQITCGPNRDQRYVIMTTGAHYPLRNVSFNLEIVSAKECESELSNLSSADRLKMSSEVEENFYRGYPVHWKNFWFTDSHENHVLRRDSYRDLRRLIENVYSRGTEGRVQTITIYHHVGAGATTMAKQALWDFRNNPKYPYRCAVITNIDYNTPTEIFQLRKIGYDEESDGKIPPVLALVEVTDDFMFRELRSQVVDQALKFTKTPSPVCVFLYCKPTQNPKQCSEKEKASSVFLEQLLSEEEVRWFKDKYTAMKQQLENRDPRRDFEEYANENLISFMIMKENYNPKYASSIVERNIKHVTGRDELTLLKFCSLLNICSPYAVFVSCFDTLMLSPSALRKRIFVDWVEYLSHSARIFLREVDRSTHSGTGRAIAIIHPVIANELLDKIAAKEGKSVSEIAVEFIESPLLQSETKSFTSEDLREEANRMLKHRKKYEYGDHEQTKFSPLIEKILYTRDSDDGEQPTEENVKDAVMVLEKGLERFMDPVLAQQIARVFYVNAGAISEESKKSVCFDKALEYCDKAIKMNQNSFLLDTKGRIYENKMKVFYGKIRENNLMVEIDDVTQVLPIAFEAMKWFQESIAASVDYENKYGFHGQLSVMFYLLDVLRCTRLFWGQEGLKRLQGYLGYGQVIPQEVQSPWRDYHESIKGLRNRFSHCMEQLSEDFTIFKGSTLAAKLLPKQIARFKAQYIIYFGEIEEALELKTGEERWEYRWQKINCYLAGGIFSSVFNISHFKAEPKSHHETLKLLRELAYENYRENADRDRYKDFLLYITTSMALHSPHGDNSKQKSAKKVKQRSEEYREIYTFVEKLFALEAFDERYKGIYAHLLKVMFLWPRENIELNNYRVKDFYDALLQLKNRWSKKGKNEIDVNETRKQNAYKHMAFKKEHKQYTTLFFLGQGDGLDVFVHINELPQYRGSVNFTDWKTLERLQLLTGVVESKNIIRVKNPWDQSRGIDVYYSPFRQGGFSKEEVSFYLGFSWPQPIALNVQYTNRSHIKKPVEFYDPAQTQLSLPKNFEAYDEYTSRMGKLVKKLNDIKSLKEKRSRGEKLEENQVRNSIRGFDIVDK</sequence>